<keyword evidence="4 7" id="KW-0812">Transmembrane</keyword>
<evidence type="ECO:0000256" key="7">
    <source>
        <dbReference type="SAM" id="Phobius"/>
    </source>
</evidence>
<dbReference type="eggNOG" id="COG1863">
    <property type="taxonomic scope" value="Bacteria"/>
</dbReference>
<comment type="similarity">
    <text evidence="2">Belongs to the CPA3 antiporters (TC 2.A.63) subunit E family.</text>
</comment>
<proteinExistence type="inferred from homology"/>
<gene>
    <name evidence="8" type="ordered locus">Pedsa_3473</name>
</gene>
<evidence type="ECO:0000313" key="8">
    <source>
        <dbReference type="EMBL" id="ADY54006.1"/>
    </source>
</evidence>
<evidence type="ECO:0000313" key="9">
    <source>
        <dbReference type="Proteomes" id="UP000000310"/>
    </source>
</evidence>
<comment type="subcellular location">
    <subcellularLocation>
        <location evidence="1">Cell membrane</location>
        <topology evidence="1">Multi-pass membrane protein</topology>
    </subcellularLocation>
</comment>
<dbReference type="PIRSF" id="PIRSF019239">
    <property type="entry name" value="MrpE"/>
    <property type="match status" value="1"/>
</dbReference>
<dbReference type="GO" id="GO:0008324">
    <property type="term" value="F:monoatomic cation transmembrane transporter activity"/>
    <property type="evidence" value="ECO:0007669"/>
    <property type="project" value="InterPro"/>
</dbReference>
<dbReference type="KEGG" id="psn:Pedsa_3473"/>
<evidence type="ECO:0000256" key="2">
    <source>
        <dbReference type="ARBA" id="ARBA00006228"/>
    </source>
</evidence>
<protein>
    <submittedName>
        <fullName evidence="8">Multisubunit sodium/proton antiporter, MrpE subunit</fullName>
    </submittedName>
</protein>
<feature type="transmembrane region" description="Helical" evidence="7">
    <location>
        <begin position="12"/>
        <end position="41"/>
    </location>
</feature>
<evidence type="ECO:0000256" key="1">
    <source>
        <dbReference type="ARBA" id="ARBA00004651"/>
    </source>
</evidence>
<keyword evidence="3" id="KW-1003">Cell membrane</keyword>
<keyword evidence="9" id="KW-1185">Reference proteome</keyword>
<keyword evidence="5 7" id="KW-1133">Transmembrane helix</keyword>
<sequence length="160" mass="18950">MTKQFLMNLLLMFIWVALSGTFYYGNFLFGFMLGYFILWILAKGENRKNKKYFNRVPKAIGFVLYFLYEMIKANIHVAYDVITPKYFMKPGIVKYPIDLDDDWEINLLSSCISLTPGTLVMDISADKKVMYIHNMYLKDKDTFIKEIKEGFEKRILEITR</sequence>
<dbReference type="STRING" id="762903.Pedsa_3473"/>
<accession>F0SE84</accession>
<dbReference type="GO" id="GO:0005886">
    <property type="term" value="C:plasma membrane"/>
    <property type="evidence" value="ECO:0007669"/>
    <property type="project" value="UniProtKB-SubCell"/>
</dbReference>
<dbReference type="PANTHER" id="PTHR34584:SF1">
    <property type="entry name" value="NA(+)_H(+) ANTIPORTER SUBUNIT E1"/>
    <property type="match status" value="1"/>
</dbReference>
<organism evidence="8 9">
    <name type="scientific">Pseudopedobacter saltans (strain ATCC 51119 / DSM 12145 / JCM 21818 / CCUG 39354 / LMG 10337 / NBRC 100064 / NCIMB 13643)</name>
    <name type="common">Pedobacter saltans</name>
    <dbReference type="NCBI Taxonomy" id="762903"/>
    <lineage>
        <taxon>Bacteria</taxon>
        <taxon>Pseudomonadati</taxon>
        <taxon>Bacteroidota</taxon>
        <taxon>Sphingobacteriia</taxon>
        <taxon>Sphingobacteriales</taxon>
        <taxon>Sphingobacteriaceae</taxon>
        <taxon>Pseudopedobacter</taxon>
    </lineage>
</organism>
<name>F0SE84_PSESL</name>
<keyword evidence="6 7" id="KW-0472">Membrane</keyword>
<dbReference type="Pfam" id="PF01899">
    <property type="entry name" value="MNHE"/>
    <property type="match status" value="1"/>
</dbReference>
<dbReference type="EMBL" id="CP002545">
    <property type="protein sequence ID" value="ADY54006.1"/>
    <property type="molecule type" value="Genomic_DNA"/>
</dbReference>
<dbReference type="AlphaFoldDB" id="F0SE84"/>
<dbReference type="PANTHER" id="PTHR34584">
    <property type="entry name" value="NA(+)/H(+) ANTIPORTER SUBUNIT E1"/>
    <property type="match status" value="1"/>
</dbReference>
<dbReference type="HOGENOM" id="CLU_086615_3_1_10"/>
<evidence type="ECO:0000256" key="6">
    <source>
        <dbReference type="ARBA" id="ARBA00023136"/>
    </source>
</evidence>
<evidence type="ECO:0000256" key="3">
    <source>
        <dbReference type="ARBA" id="ARBA00022475"/>
    </source>
</evidence>
<evidence type="ECO:0000256" key="5">
    <source>
        <dbReference type="ARBA" id="ARBA00022989"/>
    </source>
</evidence>
<dbReference type="InterPro" id="IPR002758">
    <property type="entry name" value="Cation_antiport_E"/>
</dbReference>
<dbReference type="OrthoDB" id="9800498at2"/>
<reference evidence="9" key="2">
    <citation type="submission" date="2011-02" db="EMBL/GenBank/DDBJ databases">
        <title>The complete genome of Pedobacter saltans DSM 12145.</title>
        <authorList>
            <consortium name="US DOE Joint Genome Institute (JGI-PGF)"/>
            <person name="Lucas S."/>
            <person name="Copeland A."/>
            <person name="Lapidus A."/>
            <person name="Bruce D."/>
            <person name="Goodwin L."/>
            <person name="Pitluck S."/>
            <person name="Kyrpides N."/>
            <person name="Mavromatis K."/>
            <person name="Pagani I."/>
            <person name="Ivanova N."/>
            <person name="Ovchinnikova G."/>
            <person name="Lu M."/>
            <person name="Detter J.C."/>
            <person name="Han C."/>
            <person name="Land M."/>
            <person name="Hauser L."/>
            <person name="Markowitz V."/>
            <person name="Cheng J.-F."/>
            <person name="Hugenholtz P."/>
            <person name="Woyke T."/>
            <person name="Wu D."/>
            <person name="Tindall B."/>
            <person name="Pomrenke H.G."/>
            <person name="Brambilla E."/>
            <person name="Klenk H.-P."/>
            <person name="Eisen J.A."/>
        </authorList>
    </citation>
    <scope>NUCLEOTIDE SEQUENCE [LARGE SCALE GENOMIC DNA]</scope>
    <source>
        <strain evidence="9">ATCC 51119 / DSM 12145 / JCM 21818 / LMG 10337 / NBRC 100064 / NCIMB 13643</strain>
    </source>
</reference>
<dbReference type="Proteomes" id="UP000000310">
    <property type="component" value="Chromosome"/>
</dbReference>
<dbReference type="RefSeq" id="WP_013634489.1">
    <property type="nucleotide sequence ID" value="NC_015177.1"/>
</dbReference>
<reference evidence="8 9" key="1">
    <citation type="journal article" date="2011" name="Stand. Genomic Sci.">
        <title>Complete genome sequence of the gliding, heparinolytic Pedobacter saltans type strain (113).</title>
        <authorList>
            <person name="Liolios K."/>
            <person name="Sikorski J."/>
            <person name="Lu M."/>
            <person name="Nolan M."/>
            <person name="Lapidus A."/>
            <person name="Lucas S."/>
            <person name="Hammon N."/>
            <person name="Deshpande S."/>
            <person name="Cheng J.F."/>
            <person name="Tapia R."/>
            <person name="Han C."/>
            <person name="Goodwin L."/>
            <person name="Pitluck S."/>
            <person name="Huntemann M."/>
            <person name="Ivanova N."/>
            <person name="Pagani I."/>
            <person name="Mavromatis K."/>
            <person name="Ovchinikova G."/>
            <person name="Pati A."/>
            <person name="Chen A."/>
            <person name="Palaniappan K."/>
            <person name="Land M."/>
            <person name="Hauser L."/>
            <person name="Brambilla E.M."/>
            <person name="Kotsyurbenko O."/>
            <person name="Rohde M."/>
            <person name="Tindall B.J."/>
            <person name="Abt B."/>
            <person name="Goker M."/>
            <person name="Detter J.C."/>
            <person name="Woyke T."/>
            <person name="Bristow J."/>
            <person name="Eisen J.A."/>
            <person name="Markowitz V."/>
            <person name="Hugenholtz P."/>
            <person name="Klenk H.P."/>
            <person name="Kyrpides N.C."/>
        </authorList>
    </citation>
    <scope>NUCLEOTIDE SEQUENCE [LARGE SCALE GENOMIC DNA]</scope>
    <source>
        <strain evidence="9">ATCC 51119 / DSM 12145 / JCM 21818 / LMG 10337 / NBRC 100064 / NCIMB 13643</strain>
    </source>
</reference>
<evidence type="ECO:0000256" key="4">
    <source>
        <dbReference type="ARBA" id="ARBA00022692"/>
    </source>
</evidence>